<reference evidence="3" key="1">
    <citation type="journal article" date="2017" name="Genome Biol.">
        <title>Comparative genomics reveals high biological diversity and specific adaptations in the industrially and medically important fungal genus Aspergillus.</title>
        <authorList>
            <person name="de Vries R.P."/>
            <person name="Riley R."/>
            <person name="Wiebenga A."/>
            <person name="Aguilar-Osorio G."/>
            <person name="Amillis S."/>
            <person name="Uchima C.A."/>
            <person name="Anderluh G."/>
            <person name="Asadollahi M."/>
            <person name="Askin M."/>
            <person name="Barry K."/>
            <person name="Battaglia E."/>
            <person name="Bayram O."/>
            <person name="Benocci T."/>
            <person name="Braus-Stromeyer S.A."/>
            <person name="Caldana C."/>
            <person name="Canovas D."/>
            <person name="Cerqueira G.C."/>
            <person name="Chen F."/>
            <person name="Chen W."/>
            <person name="Choi C."/>
            <person name="Clum A."/>
            <person name="Dos Santos R.A."/>
            <person name="Damasio A.R."/>
            <person name="Diallinas G."/>
            <person name="Emri T."/>
            <person name="Fekete E."/>
            <person name="Flipphi M."/>
            <person name="Freyberg S."/>
            <person name="Gallo A."/>
            <person name="Gournas C."/>
            <person name="Habgood R."/>
            <person name="Hainaut M."/>
            <person name="Harispe M.L."/>
            <person name="Henrissat B."/>
            <person name="Hilden K.S."/>
            <person name="Hope R."/>
            <person name="Hossain A."/>
            <person name="Karabika E."/>
            <person name="Karaffa L."/>
            <person name="Karanyi Z."/>
            <person name="Krasevec N."/>
            <person name="Kuo A."/>
            <person name="Kusch H."/>
            <person name="LaButti K."/>
            <person name="Lagendijk E.L."/>
            <person name="Lapidus A."/>
            <person name="Levasseur A."/>
            <person name="Lindquist E."/>
            <person name="Lipzen A."/>
            <person name="Logrieco A.F."/>
            <person name="MacCabe A."/>
            <person name="Maekelae M.R."/>
            <person name="Malavazi I."/>
            <person name="Melin P."/>
            <person name="Meyer V."/>
            <person name="Mielnichuk N."/>
            <person name="Miskei M."/>
            <person name="Molnar A.P."/>
            <person name="Mule G."/>
            <person name="Ngan C.Y."/>
            <person name="Orejas M."/>
            <person name="Orosz E."/>
            <person name="Ouedraogo J.P."/>
            <person name="Overkamp K.M."/>
            <person name="Park H.-S."/>
            <person name="Perrone G."/>
            <person name="Piumi F."/>
            <person name="Punt P.J."/>
            <person name="Ram A.F."/>
            <person name="Ramon A."/>
            <person name="Rauscher S."/>
            <person name="Record E."/>
            <person name="Riano-Pachon D.M."/>
            <person name="Robert V."/>
            <person name="Roehrig J."/>
            <person name="Ruller R."/>
            <person name="Salamov A."/>
            <person name="Salih N.S."/>
            <person name="Samson R.A."/>
            <person name="Sandor E."/>
            <person name="Sanguinetti M."/>
            <person name="Schuetze T."/>
            <person name="Sepcic K."/>
            <person name="Shelest E."/>
            <person name="Sherlock G."/>
            <person name="Sophianopoulou V."/>
            <person name="Squina F.M."/>
            <person name="Sun H."/>
            <person name="Susca A."/>
            <person name="Todd R.B."/>
            <person name="Tsang A."/>
            <person name="Unkles S.E."/>
            <person name="van de Wiele N."/>
            <person name="van Rossen-Uffink D."/>
            <person name="Oliveira J.V."/>
            <person name="Vesth T.C."/>
            <person name="Visser J."/>
            <person name="Yu J.-H."/>
            <person name="Zhou M."/>
            <person name="Andersen M.R."/>
            <person name="Archer D.B."/>
            <person name="Baker S.E."/>
            <person name="Benoit I."/>
            <person name="Brakhage A.A."/>
            <person name="Braus G.H."/>
            <person name="Fischer R."/>
            <person name="Frisvad J.C."/>
            <person name="Goldman G.H."/>
            <person name="Houbraken J."/>
            <person name="Oakley B."/>
            <person name="Pocsi I."/>
            <person name="Scazzocchio C."/>
            <person name="Seiboth B."/>
            <person name="vanKuyk P.A."/>
            <person name="Wortman J."/>
            <person name="Dyer P.S."/>
            <person name="Grigoriev I.V."/>
        </authorList>
    </citation>
    <scope>NUCLEOTIDE SEQUENCE [LARGE SCALE GENOMIC DNA]</scope>
    <source>
        <strain evidence="3">CBS 134.48</strain>
    </source>
</reference>
<name>A0A1L9N3K0_ASPTC</name>
<proteinExistence type="predicted"/>
<protein>
    <submittedName>
        <fullName evidence="2">Uncharacterized protein</fullName>
    </submittedName>
</protein>
<evidence type="ECO:0000313" key="2">
    <source>
        <dbReference type="EMBL" id="OJI83840.1"/>
    </source>
</evidence>
<sequence>MQIRNERRRRNGCTREEVDRPGVDQEGNRLAFEGPAGKYVAPQKEWLLSRLELNRSVDLNQGRWSFHGWSGGSGRCLPEGLPKISWKRRLCRTHADADADAIRVLFLLVITANSLLDSITRMVDFAERVIDRGLVHSDAHGLTLIQRWSRNWT</sequence>
<gene>
    <name evidence="2" type="ORF">ASPTUDRAFT_42762</name>
</gene>
<organism evidence="2 3">
    <name type="scientific">Aspergillus tubingensis (strain CBS 134.48)</name>
    <dbReference type="NCBI Taxonomy" id="767770"/>
    <lineage>
        <taxon>Eukaryota</taxon>
        <taxon>Fungi</taxon>
        <taxon>Dikarya</taxon>
        <taxon>Ascomycota</taxon>
        <taxon>Pezizomycotina</taxon>
        <taxon>Eurotiomycetes</taxon>
        <taxon>Eurotiomycetidae</taxon>
        <taxon>Eurotiales</taxon>
        <taxon>Aspergillaceae</taxon>
        <taxon>Aspergillus</taxon>
        <taxon>Aspergillus subgen. Circumdati</taxon>
    </lineage>
</organism>
<feature type="compositionally biased region" description="Basic and acidic residues" evidence="1">
    <location>
        <begin position="13"/>
        <end position="27"/>
    </location>
</feature>
<dbReference type="VEuPathDB" id="FungiDB:ASPTUDRAFT_42762"/>
<evidence type="ECO:0000256" key="1">
    <source>
        <dbReference type="SAM" id="MobiDB-lite"/>
    </source>
</evidence>
<feature type="region of interest" description="Disordered" evidence="1">
    <location>
        <begin position="1"/>
        <end position="29"/>
    </location>
</feature>
<dbReference type="EMBL" id="KV878203">
    <property type="protein sequence ID" value="OJI83840.1"/>
    <property type="molecule type" value="Genomic_DNA"/>
</dbReference>
<keyword evidence="3" id="KW-1185">Reference proteome</keyword>
<feature type="compositionally biased region" description="Basic residues" evidence="1">
    <location>
        <begin position="1"/>
        <end position="12"/>
    </location>
</feature>
<dbReference type="Proteomes" id="UP000184304">
    <property type="component" value="Unassembled WGS sequence"/>
</dbReference>
<accession>A0A1L9N3K0</accession>
<dbReference type="AlphaFoldDB" id="A0A1L9N3K0"/>
<evidence type="ECO:0000313" key="3">
    <source>
        <dbReference type="Proteomes" id="UP000184304"/>
    </source>
</evidence>